<dbReference type="InterPro" id="IPR056169">
    <property type="entry name" value="HB_ELP1"/>
</dbReference>
<feature type="domain" description="ELP1 TPR" evidence="22">
    <location>
        <begin position="881"/>
        <end position="1045"/>
    </location>
</feature>
<dbReference type="InterPro" id="IPR056167">
    <property type="entry name" value="A-sol_ELP1"/>
</dbReference>
<keyword evidence="8" id="KW-0819">tRNA processing</keyword>
<sequence length="1791" mass="198969">MRNLVLSSCYVSAPLSPSPSLLSPDPDRDGVWFISGESLQFTSSQQNGRHQEDHVISLSDVLTSDDRPIGLQYLPEMGVVCIATRKGEVITYTMNINEVGVVGSVSDGITSMGWSPDQDLVVMVTGIGNFILMTRDFDVILEKDFSSSETGEAQPVSLGWGKKETQFHGSLGKPSTHALPKKEIDSTHQSTGDCISWRGDGEYFVISSINKNTGLRCFRVWSREGVLHSSSESIVSLGPFIDWSSRGHLIASSLTETSGSVLIVFYERNTLRHGEFPLRRGGVIVKGLSWNADSSVLAVWLETNDKDKKSYIQLWSVSNYHWYLKQEIQSPKTTPTDETTPTHYTGVVWDPIMPLRLHTLLNNGQYIQYNWKRGVVTSTSLNINNNSTVAVIDGEALLLTPFRDVIIPPPMSHKRIMFPSPVVMATFAPPPTPNDLLIVLSDGSVYVAKSSTKMEYSLTNLRFPCMEGDGFSIHKLRQIVWATDGLLVGVVNKSCDEDSIAEYEINESCVTERMSTSCDGRVLCLHGNPDTGTIIFEDVKGKVFTYKNGQCSPFLTSTGDHVILKGVWSDQLSLATIGNEECVIGLSSERNQLIINNELVHSSCTSYSITSEFILITISNHQLITIPKNDISNVTEELSRSVERGSLLVVSMVNDTRVVLQMPRGNLETISPRPLVLSLIRGHLDRLEFGKAFLIMRKHRINLNLLCDHNPLTFISNIKLFIDQLDNINYINLFITELKNEDVTQSMYPVPGLSKETGSHSSWYGNESKTNKICQLIVTTLSSIGGTKFALPIITCHIKKMPQEIENALLTIKQLDKTTAPSVDEALKYSLLLIDVNKLYDTALGLYDFELVLTVAEKSQKDPKEYLPFLNELKSIKDVNYQQYRINMYLKRYHKALECISKCTTSDHFDECITLIKDQSLYRLALELFIDQKSNEHLTVSQLFGEYLMTEGQYLEAGIIFESCCEYQSAMKAYERGGHWELVFNMTSVLGLLQDEVLVIAKRISSHMMSQGQYEGAGRILIDHAHDIEGGVSAFISGGLWAESLRYIHLHNKLELIDSLIKPSLIEAHKSFLLLIETREELYVKHSERLKTVREEKKKKMEAIESGTYAIDEREGDLFSDSSTVTGASSSHLSRGTRTSAKSAKNRRKADRKKHSLKEGSQYEDIALMEAIQDIINHANIIQDEIRSLLVTLCVYGMKEEAGILQNLFSSYLHKLSSGLQTVWSSNTELPSQPPPFLHWQPFCFCINMMSVRSLFSTGRNLLRSTSWRGVQGARFKSSTSSAEVSSIIEQRILGYEDKTELEETGRVLSIGDGIARVYGLKNIQAEEMVEFSSGLKGMALNLEPDNVGVVVFGNDKLIKEGDIVKRTGAIVDVPVGESLLGRVVDALGNPIDGKGPITSDLRSRVGTKAPGIIPRISVNEPMQTGIKAVDSLVPIGRGQRELIIGDRQTGKTAIAVDTIINQKRFNDGQDEKKKLYCIYVAVGQKRSTVAQLLKRFTDADAMKYTIIVSATASDAAPLQYLAPYAGCAMGEYFRDNGKHALIIYDDLSKQAVAYRQMSLLLRRPPGREAYPGDVFYLHSRLLERAAKMNEDYGGGSLTALPVIETQAGDVSAYIPTNVISITDGQIFLETELFYKGIRPAINVGLSVSRVGSAAQIKAMKQVAGTMKLELAQYREVAAFAQFGSDLDAATQSLLNRGVRLTELLKQGQYVPMAIEEQVAVIYAGVRGYLDKLDPALVTSFESSFLEHLRSSQKSLLDTIRNEGQLSPETDEKLKQVVLSFMETFTSTAAS</sequence>
<accession>A0A1X7UIL6</accession>
<keyword evidence="7" id="KW-0963">Cytoplasm</keyword>
<dbReference type="SUPFAM" id="SSF52540">
    <property type="entry name" value="P-loop containing nucleoside triphosphate hydrolases"/>
    <property type="match status" value="1"/>
</dbReference>
<evidence type="ECO:0000259" key="18">
    <source>
        <dbReference type="Pfam" id="PF00306"/>
    </source>
</evidence>
<dbReference type="PANTHER" id="PTHR12747">
    <property type="entry name" value="ELONGATOR COMPLEX PROTEIN 1"/>
    <property type="match status" value="1"/>
</dbReference>
<evidence type="ECO:0000256" key="11">
    <source>
        <dbReference type="ARBA" id="ARBA00022840"/>
    </source>
</evidence>
<evidence type="ECO:0000256" key="12">
    <source>
        <dbReference type="ARBA" id="ARBA00023065"/>
    </source>
</evidence>
<dbReference type="NCBIfam" id="TIGR00962">
    <property type="entry name" value="atpA"/>
    <property type="match status" value="1"/>
</dbReference>
<dbReference type="InterPro" id="IPR023366">
    <property type="entry name" value="ATP_synth_asu-like_sf"/>
</dbReference>
<dbReference type="InterPro" id="IPR036121">
    <property type="entry name" value="ATPase_F1/V1/A1_a/bsu_N_sf"/>
</dbReference>
<evidence type="ECO:0000256" key="4">
    <source>
        <dbReference type="ARBA" id="ARBA00006086"/>
    </source>
</evidence>
<comment type="similarity">
    <text evidence="5">Belongs to the ATPase alpha/beta chains family.</text>
</comment>
<dbReference type="InterPro" id="IPR020003">
    <property type="entry name" value="ATPase_a/bsu_AS"/>
</dbReference>
<evidence type="ECO:0000256" key="6">
    <source>
        <dbReference type="ARBA" id="ARBA00022448"/>
    </source>
</evidence>
<keyword evidence="11" id="KW-0067">ATP-binding</keyword>
<dbReference type="Pfam" id="PF23925">
    <property type="entry name" value="A-sol_ELP1"/>
    <property type="match status" value="1"/>
</dbReference>
<feature type="region of interest" description="Disordered" evidence="16">
    <location>
        <begin position="169"/>
        <end position="188"/>
    </location>
</feature>
<evidence type="ECO:0000256" key="16">
    <source>
        <dbReference type="SAM" id="MobiDB-lite"/>
    </source>
</evidence>
<dbReference type="Pfam" id="PF23936">
    <property type="entry name" value="HB_ELP1"/>
    <property type="match status" value="1"/>
</dbReference>
<keyword evidence="9" id="KW-0547">Nucleotide-binding</keyword>
<dbReference type="InterPro" id="IPR056164">
    <property type="entry name" value="Beta-prop_ELP1_1st"/>
</dbReference>
<dbReference type="FunFam" id="2.40.30.20:FF:000001">
    <property type="entry name" value="ATP synthase subunit alpha"/>
    <property type="match status" value="1"/>
</dbReference>
<dbReference type="Pfam" id="PF00006">
    <property type="entry name" value="ATP-synt_ab"/>
    <property type="match status" value="1"/>
</dbReference>
<feature type="domain" description="ATP synthase alpha subunit C-terminal" evidence="18">
    <location>
        <begin position="1656"/>
        <end position="1779"/>
    </location>
</feature>
<dbReference type="Pfam" id="PF04762">
    <property type="entry name" value="Beta-prop_ELP1_1st"/>
    <property type="match status" value="1"/>
</dbReference>
<evidence type="ECO:0000259" key="20">
    <source>
        <dbReference type="Pfam" id="PF04762"/>
    </source>
</evidence>
<dbReference type="InterPro" id="IPR056165">
    <property type="entry name" value="Beta-prop_ELP1_2nd"/>
</dbReference>
<dbReference type="eggNOG" id="KOG1920">
    <property type="taxonomic scope" value="Eukaryota"/>
</dbReference>
<evidence type="ECO:0008006" key="26">
    <source>
        <dbReference type="Google" id="ProtNLM"/>
    </source>
</evidence>
<dbReference type="PANTHER" id="PTHR12747:SF0">
    <property type="entry name" value="ELONGATOR COMPLEX PROTEIN 1"/>
    <property type="match status" value="1"/>
</dbReference>
<evidence type="ECO:0000313" key="25">
    <source>
        <dbReference type="EnsemblMetazoa" id="Aqu2.1.27809_001"/>
    </source>
</evidence>
<dbReference type="SUPFAM" id="SSF47917">
    <property type="entry name" value="C-terminal domain of alpha and beta subunits of F1 ATP synthase"/>
    <property type="match status" value="1"/>
</dbReference>
<evidence type="ECO:0000256" key="5">
    <source>
        <dbReference type="ARBA" id="ARBA00008936"/>
    </source>
</evidence>
<evidence type="ECO:0000259" key="21">
    <source>
        <dbReference type="Pfam" id="PF23797"/>
    </source>
</evidence>
<dbReference type="GO" id="GO:0000049">
    <property type="term" value="F:tRNA binding"/>
    <property type="evidence" value="ECO:0007669"/>
    <property type="project" value="TreeGrafter"/>
</dbReference>
<dbReference type="Gene3D" id="2.40.30.20">
    <property type="match status" value="1"/>
</dbReference>
<dbReference type="Gene3D" id="3.40.50.300">
    <property type="entry name" value="P-loop containing nucleotide triphosphate hydrolases"/>
    <property type="match status" value="1"/>
</dbReference>
<dbReference type="GO" id="GO:0005829">
    <property type="term" value="C:cytosol"/>
    <property type="evidence" value="ECO:0007669"/>
    <property type="project" value="TreeGrafter"/>
</dbReference>
<organism evidence="25">
    <name type="scientific">Amphimedon queenslandica</name>
    <name type="common">Sponge</name>
    <dbReference type="NCBI Taxonomy" id="400682"/>
    <lineage>
        <taxon>Eukaryota</taxon>
        <taxon>Metazoa</taxon>
        <taxon>Porifera</taxon>
        <taxon>Demospongiae</taxon>
        <taxon>Heteroscleromorpha</taxon>
        <taxon>Haplosclerida</taxon>
        <taxon>Niphatidae</taxon>
        <taxon>Amphimedon</taxon>
    </lineage>
</organism>
<keyword evidence="14" id="KW-0139">CF(1)</keyword>
<reference evidence="25" key="1">
    <citation type="submission" date="2017-05" db="UniProtKB">
        <authorList>
            <consortium name="EnsemblMetazoa"/>
        </authorList>
    </citation>
    <scope>IDENTIFICATION</scope>
</reference>
<comment type="subcellular location">
    <subcellularLocation>
        <location evidence="2">Cytoplasm</location>
    </subcellularLocation>
    <subcellularLocation>
        <location evidence="1">Membrane</location>
    </subcellularLocation>
</comment>
<feature type="domain" description="ATPase F1/V1/A1 complex alpha/beta subunit nucleotide-binding" evidence="17">
    <location>
        <begin position="1426"/>
        <end position="1649"/>
    </location>
</feature>
<dbReference type="Gene3D" id="1.20.150.20">
    <property type="entry name" value="ATP synthase alpha/beta chain, C-terminal domain"/>
    <property type="match status" value="1"/>
</dbReference>
<dbReference type="Pfam" id="PF02874">
    <property type="entry name" value="ATP-synt_ab_N"/>
    <property type="match status" value="1"/>
</dbReference>
<dbReference type="InterPro" id="IPR033732">
    <property type="entry name" value="ATP_synth_F1_a_nt-bd_dom"/>
</dbReference>
<dbReference type="NCBIfam" id="NF009884">
    <property type="entry name" value="PRK13343.1"/>
    <property type="match status" value="1"/>
</dbReference>
<dbReference type="GO" id="GO:0046933">
    <property type="term" value="F:proton-transporting ATP synthase activity, rotational mechanism"/>
    <property type="evidence" value="ECO:0007669"/>
    <property type="project" value="InterPro"/>
</dbReference>
<feature type="domain" description="ATPase F1/V1/A1 complex alpha/beta subunit N-terminal" evidence="19">
    <location>
        <begin position="1303"/>
        <end position="1369"/>
    </location>
</feature>
<dbReference type="InterPro" id="IPR005294">
    <property type="entry name" value="ATP_synth_F1_asu"/>
</dbReference>
<protein>
    <recommendedName>
        <fullName evidence="26">ATP synthase subunit alpha, mitochondrial</fullName>
    </recommendedName>
</protein>
<dbReference type="InterPro" id="IPR056166">
    <property type="entry name" value="TPR_ELP1"/>
</dbReference>
<keyword evidence="15" id="KW-0066">ATP synthesis</keyword>
<feature type="compositionally biased region" description="Low complexity" evidence="16">
    <location>
        <begin position="1122"/>
        <end position="1134"/>
    </location>
</feature>
<evidence type="ECO:0000259" key="19">
    <source>
        <dbReference type="Pfam" id="PF02874"/>
    </source>
</evidence>
<dbReference type="STRING" id="400682.A0A1X7UIL6"/>
<evidence type="ECO:0000259" key="22">
    <source>
        <dbReference type="Pfam" id="PF23878"/>
    </source>
</evidence>
<keyword evidence="12" id="KW-0406">Ion transport</keyword>
<dbReference type="UniPathway" id="UPA00988"/>
<name>A0A1X7UIL6_AMPQE</name>
<comment type="similarity">
    <text evidence="4">Belongs to the ELP1/IKA1 family.</text>
</comment>
<dbReference type="CDD" id="cd18113">
    <property type="entry name" value="ATP-synt_F1_alpha_C"/>
    <property type="match status" value="1"/>
</dbReference>
<dbReference type="GO" id="GO:0002926">
    <property type="term" value="P:tRNA wobble base 5-methoxycarbonylmethyl-2-thiouridinylation"/>
    <property type="evidence" value="ECO:0007669"/>
    <property type="project" value="TreeGrafter"/>
</dbReference>
<keyword evidence="13" id="KW-0472">Membrane</keyword>
<dbReference type="FunFam" id="3.40.50.300:FF:002432">
    <property type="entry name" value="ATP synthase subunit alpha, mitochondrial"/>
    <property type="match status" value="1"/>
</dbReference>
<evidence type="ECO:0000256" key="9">
    <source>
        <dbReference type="ARBA" id="ARBA00022741"/>
    </source>
</evidence>
<proteinExistence type="inferred from homology"/>
<evidence type="ECO:0000256" key="10">
    <source>
        <dbReference type="ARBA" id="ARBA00022781"/>
    </source>
</evidence>
<dbReference type="GO" id="GO:0045259">
    <property type="term" value="C:proton-transporting ATP synthase complex"/>
    <property type="evidence" value="ECO:0007669"/>
    <property type="project" value="UniProtKB-KW"/>
</dbReference>
<dbReference type="PROSITE" id="PS00152">
    <property type="entry name" value="ATPASE_ALPHA_BETA"/>
    <property type="match status" value="1"/>
</dbReference>
<evidence type="ECO:0000256" key="13">
    <source>
        <dbReference type="ARBA" id="ARBA00023136"/>
    </source>
</evidence>
<evidence type="ECO:0000256" key="15">
    <source>
        <dbReference type="ARBA" id="ARBA00023310"/>
    </source>
</evidence>
<evidence type="ECO:0000256" key="8">
    <source>
        <dbReference type="ARBA" id="ARBA00022694"/>
    </source>
</evidence>
<dbReference type="GO" id="GO:0005524">
    <property type="term" value="F:ATP binding"/>
    <property type="evidence" value="ECO:0007669"/>
    <property type="project" value="UniProtKB-KW"/>
</dbReference>
<dbReference type="Pfam" id="PF23797">
    <property type="entry name" value="Beta-prop_ELP1_2nd"/>
    <property type="match status" value="1"/>
</dbReference>
<feature type="domain" description="ELP1 three-helical bundle" evidence="24">
    <location>
        <begin position="1056"/>
        <end position="1221"/>
    </location>
</feature>
<evidence type="ECO:0000256" key="2">
    <source>
        <dbReference type="ARBA" id="ARBA00004496"/>
    </source>
</evidence>
<feature type="domain" description="ELP1 alpha-solenoid" evidence="23">
    <location>
        <begin position="673"/>
        <end position="873"/>
    </location>
</feature>
<dbReference type="OrthoDB" id="9805536at2759"/>
<dbReference type="InterPro" id="IPR006849">
    <property type="entry name" value="Elp1"/>
</dbReference>
<dbReference type="InterPro" id="IPR038376">
    <property type="entry name" value="ATP_synth_asu_C_sf"/>
</dbReference>
<feature type="compositionally biased region" description="Basic residues" evidence="16">
    <location>
        <begin position="1144"/>
        <end position="1156"/>
    </location>
</feature>
<evidence type="ECO:0000256" key="14">
    <source>
        <dbReference type="ARBA" id="ARBA00023196"/>
    </source>
</evidence>
<dbReference type="InParanoid" id="A0A1X7UIL6"/>
<evidence type="ECO:0000259" key="23">
    <source>
        <dbReference type="Pfam" id="PF23925"/>
    </source>
</evidence>
<dbReference type="SUPFAM" id="SSF50615">
    <property type="entry name" value="N-terminal domain of alpha and beta subunits of F1 ATP synthase"/>
    <property type="match status" value="1"/>
</dbReference>
<keyword evidence="6" id="KW-0813">Transport</keyword>
<feature type="region of interest" description="Disordered" evidence="16">
    <location>
        <begin position="1122"/>
        <end position="1157"/>
    </location>
</feature>
<evidence type="ECO:0000256" key="7">
    <source>
        <dbReference type="ARBA" id="ARBA00022490"/>
    </source>
</evidence>
<feature type="domain" description="ELP1 N-terminal second beta-propeller" evidence="21">
    <location>
        <begin position="391"/>
        <end position="649"/>
    </location>
</feature>
<evidence type="ECO:0000256" key="3">
    <source>
        <dbReference type="ARBA" id="ARBA00005043"/>
    </source>
</evidence>
<dbReference type="InterPro" id="IPR000793">
    <property type="entry name" value="ATP_synth_asu_C"/>
</dbReference>
<evidence type="ECO:0000259" key="24">
    <source>
        <dbReference type="Pfam" id="PF23936"/>
    </source>
</evidence>
<dbReference type="GO" id="GO:0005739">
    <property type="term" value="C:mitochondrion"/>
    <property type="evidence" value="ECO:0007669"/>
    <property type="project" value="UniProtKB-ARBA"/>
</dbReference>
<dbReference type="Pfam" id="PF00306">
    <property type="entry name" value="ATP-synt_ab_C"/>
    <property type="match status" value="1"/>
</dbReference>
<dbReference type="GO" id="GO:0033588">
    <property type="term" value="C:elongator holoenzyme complex"/>
    <property type="evidence" value="ECO:0007669"/>
    <property type="project" value="InterPro"/>
</dbReference>
<dbReference type="InterPro" id="IPR000194">
    <property type="entry name" value="ATPase_F1/V1/A1_a/bsu_nucl-bd"/>
</dbReference>
<evidence type="ECO:0000259" key="17">
    <source>
        <dbReference type="Pfam" id="PF00006"/>
    </source>
</evidence>
<dbReference type="CDD" id="cd01132">
    <property type="entry name" value="F1-ATPase_alpha_CD"/>
    <property type="match status" value="1"/>
</dbReference>
<dbReference type="FunFam" id="1.20.150.20:FF:000001">
    <property type="entry name" value="ATP synthase subunit alpha"/>
    <property type="match status" value="1"/>
</dbReference>
<dbReference type="EnsemblMetazoa" id="Aqu2.1.27809_001">
    <property type="protein sequence ID" value="Aqu2.1.27809_001"/>
    <property type="gene ID" value="Aqu2.1.27809"/>
</dbReference>
<dbReference type="SUPFAM" id="SSF82171">
    <property type="entry name" value="DPP6 N-terminal domain-like"/>
    <property type="match status" value="1"/>
</dbReference>
<dbReference type="Pfam" id="PF23878">
    <property type="entry name" value="TPR_ELP1"/>
    <property type="match status" value="1"/>
</dbReference>
<keyword evidence="10" id="KW-0375">Hydrogen ion transport</keyword>
<evidence type="ECO:0000256" key="1">
    <source>
        <dbReference type="ARBA" id="ARBA00004370"/>
    </source>
</evidence>
<dbReference type="InterPro" id="IPR027417">
    <property type="entry name" value="P-loop_NTPase"/>
</dbReference>
<feature type="domain" description="ELP1 first N-terminal beta-propeller" evidence="20">
    <location>
        <begin position="42"/>
        <end position="351"/>
    </location>
</feature>
<dbReference type="CDD" id="cd18116">
    <property type="entry name" value="ATP-synt_F1_alpha_N"/>
    <property type="match status" value="1"/>
</dbReference>
<dbReference type="InterPro" id="IPR004100">
    <property type="entry name" value="ATPase_F1/V1/A1_a/bsu_N"/>
</dbReference>
<dbReference type="HAMAP" id="MF_01346">
    <property type="entry name" value="ATP_synth_alpha_bact"/>
    <property type="match status" value="1"/>
</dbReference>
<comment type="pathway">
    <text evidence="3">tRNA modification; 5-methoxycarbonylmethyl-2-thiouridine-tRNA biosynthesis.</text>
</comment>